<proteinExistence type="inferred from homology"/>
<dbReference type="EMBL" id="FP929064">
    <property type="protein sequence ID" value="CBX90368.1"/>
    <property type="molecule type" value="Genomic_DNA"/>
</dbReference>
<accession>E4ZGE8</accession>
<feature type="region of interest" description="Disordered" evidence="9">
    <location>
        <begin position="524"/>
        <end position="568"/>
    </location>
</feature>
<evidence type="ECO:0000256" key="9">
    <source>
        <dbReference type="SAM" id="MobiDB-lite"/>
    </source>
</evidence>
<feature type="transmembrane region" description="Helical" evidence="10">
    <location>
        <begin position="351"/>
        <end position="373"/>
    </location>
</feature>
<reference evidence="13" key="1">
    <citation type="journal article" date="2011" name="Nat. Commun.">
        <title>Effector diversification within compartments of the Leptosphaeria maculans genome affected by Repeat-Induced Point mutations.</title>
        <authorList>
            <person name="Rouxel T."/>
            <person name="Grandaubert J."/>
            <person name="Hane J.K."/>
            <person name="Hoede C."/>
            <person name="van de Wouw A.P."/>
            <person name="Couloux A."/>
            <person name="Dominguez V."/>
            <person name="Anthouard V."/>
            <person name="Bally P."/>
            <person name="Bourras S."/>
            <person name="Cozijnsen A.J."/>
            <person name="Ciuffetti L.M."/>
            <person name="Degrave A."/>
            <person name="Dilmaghani A."/>
            <person name="Duret L."/>
            <person name="Fudal I."/>
            <person name="Goodwin S.B."/>
            <person name="Gout L."/>
            <person name="Glaser N."/>
            <person name="Linglin J."/>
            <person name="Kema G.H.J."/>
            <person name="Lapalu N."/>
            <person name="Lawrence C.B."/>
            <person name="May K."/>
            <person name="Meyer M."/>
            <person name="Ollivier B."/>
            <person name="Poulain J."/>
            <person name="Schoch C.L."/>
            <person name="Simon A."/>
            <person name="Spatafora J.W."/>
            <person name="Stachowiak A."/>
            <person name="Turgeon B.G."/>
            <person name="Tyler B.M."/>
            <person name="Vincent D."/>
            <person name="Weissenbach J."/>
            <person name="Amselem J."/>
            <person name="Quesneville H."/>
            <person name="Oliver R.P."/>
            <person name="Wincker P."/>
            <person name="Balesdent M.-H."/>
            <person name="Howlett B.J."/>
        </authorList>
    </citation>
    <scope>NUCLEOTIDE SEQUENCE [LARGE SCALE GENOMIC DNA]</scope>
    <source>
        <strain evidence="13">JN3 / isolate v23.1.3 / race Av1-4-5-6-7-8</strain>
    </source>
</reference>
<dbReference type="OMA" id="WVPPGYI"/>
<dbReference type="FunFam" id="1.20.1250.20:FF:000044">
    <property type="entry name" value="Hexose transporter Hxt3p"/>
    <property type="match status" value="1"/>
</dbReference>
<dbReference type="InParanoid" id="E4ZGE8"/>
<feature type="transmembrane region" description="Helical" evidence="10">
    <location>
        <begin position="327"/>
        <end position="344"/>
    </location>
</feature>
<keyword evidence="3 8" id="KW-0813">Transport</keyword>
<dbReference type="GO" id="GO:0005886">
    <property type="term" value="C:plasma membrane"/>
    <property type="evidence" value="ECO:0007669"/>
    <property type="project" value="TreeGrafter"/>
</dbReference>
<dbReference type="Gene3D" id="1.20.1250.20">
    <property type="entry name" value="MFS general substrate transporter like domains"/>
    <property type="match status" value="1"/>
</dbReference>
<evidence type="ECO:0000256" key="7">
    <source>
        <dbReference type="ARBA" id="ARBA00023136"/>
    </source>
</evidence>
<sequence length="568" mass="62299">MGLGKMSVRVRGAECGMEAIILGCITSIGGFLFGYDTGQISSMLLFRDFIRRFGQTQANGEIAFDVTIQSLVVSMMSIGTLLGALAGAYTADWFGRRRSLSIGVAVFIIGNIIQITAMESWVHLMIGRIVAGLGVGNLSIGVPMFQSECCPREIRGAVVASYQLMITIGILISNLINYGVRDNPGDDTDASWRIVIGLGIAFSLPLGIGILFSPESPRWLAGRGRWEEARMSLARLRGLKDDPTNPLVNDDFKEMESSIQEQNSAGQATWVECFTGKPSNIPRTLYRTILGCALQFLQQWTGVNYFFYYGATIFEAAGIDDPIQTQLILGAVNVAMTIPGLYIIERVGRRVPLVAGGLWQAVWLLIFAIIGIVRPPTEYASSGTVMIVCACMFIASFAMTWGPFVWVVIGETFSLRSRAKQASLATAFNWLGNFMIGFLTPYANDGIGYAFGFVFFACNFVAAATVYFFVFETKSLSLENCDVMYSDPNLKAITSKKWIPTGYITRNERDDAYWQRRTSVLDNQAGGIPGSLDEKHGEDKLATDTSPDRSMSLHQEHVDGTTGDSRRV</sequence>
<feature type="compositionally biased region" description="Basic and acidic residues" evidence="9">
    <location>
        <begin position="532"/>
        <end position="542"/>
    </location>
</feature>
<dbReference type="Pfam" id="PF00083">
    <property type="entry name" value="Sugar_tr"/>
    <property type="match status" value="1"/>
</dbReference>
<feature type="compositionally biased region" description="Basic and acidic residues" evidence="9">
    <location>
        <begin position="554"/>
        <end position="568"/>
    </location>
</feature>
<evidence type="ECO:0000256" key="3">
    <source>
        <dbReference type="ARBA" id="ARBA00022448"/>
    </source>
</evidence>
<organism evidence="12 13">
    <name type="scientific">Leptosphaeria maculans (strain JN3 / isolate v23.1.3 / race Av1-4-5-6-7-8)</name>
    <name type="common">Blackleg fungus</name>
    <name type="synonym">Phoma lingam</name>
    <dbReference type="NCBI Taxonomy" id="985895"/>
    <lineage>
        <taxon>Eukaryota</taxon>
        <taxon>Fungi</taxon>
        <taxon>Dikarya</taxon>
        <taxon>Ascomycota</taxon>
        <taxon>Pezizomycotina</taxon>
        <taxon>Dothideomycetes</taxon>
        <taxon>Pleosporomycetidae</taxon>
        <taxon>Pleosporales</taxon>
        <taxon>Pleosporineae</taxon>
        <taxon>Leptosphaeriaceae</taxon>
        <taxon>Plenodomus</taxon>
        <taxon>Plenodomus lingam/Leptosphaeria maculans species complex</taxon>
    </lineage>
</organism>
<feature type="domain" description="Major facilitator superfamily (MFS) profile" evidence="11">
    <location>
        <begin position="22"/>
        <end position="474"/>
    </location>
</feature>
<dbReference type="PANTHER" id="PTHR48022">
    <property type="entry name" value="PLASTIDIC GLUCOSE TRANSPORTER 4"/>
    <property type="match status" value="1"/>
</dbReference>
<evidence type="ECO:0000313" key="12">
    <source>
        <dbReference type="EMBL" id="CBX90368.1"/>
    </source>
</evidence>
<evidence type="ECO:0000256" key="10">
    <source>
        <dbReference type="SAM" id="Phobius"/>
    </source>
</evidence>
<comment type="subcellular location">
    <subcellularLocation>
        <location evidence="1">Membrane</location>
        <topology evidence="1">Multi-pass membrane protein</topology>
    </subcellularLocation>
</comment>
<evidence type="ECO:0000256" key="6">
    <source>
        <dbReference type="ARBA" id="ARBA00022989"/>
    </source>
</evidence>
<feature type="transmembrane region" description="Helical" evidence="10">
    <location>
        <begin position="157"/>
        <end position="180"/>
    </location>
</feature>
<dbReference type="OrthoDB" id="5141738at2759"/>
<dbReference type="InterPro" id="IPR003663">
    <property type="entry name" value="Sugar/inositol_transpt"/>
</dbReference>
<dbReference type="Proteomes" id="UP000002668">
    <property type="component" value="Genome"/>
</dbReference>
<keyword evidence="7 10" id="KW-0472">Membrane</keyword>
<keyword evidence="4" id="KW-0762">Sugar transport</keyword>
<dbReference type="CDD" id="cd17356">
    <property type="entry name" value="MFS_HXT"/>
    <property type="match status" value="1"/>
</dbReference>
<keyword evidence="6 10" id="KW-1133">Transmembrane helix</keyword>
<feature type="transmembrane region" description="Helical" evidence="10">
    <location>
        <begin position="285"/>
        <end position="307"/>
    </location>
</feature>
<dbReference type="STRING" id="985895.E4ZGE8"/>
<evidence type="ECO:0000259" key="11">
    <source>
        <dbReference type="PROSITE" id="PS50850"/>
    </source>
</evidence>
<evidence type="ECO:0000256" key="1">
    <source>
        <dbReference type="ARBA" id="ARBA00004141"/>
    </source>
</evidence>
<keyword evidence="5 10" id="KW-0812">Transmembrane</keyword>
<feature type="transmembrane region" description="Helical" evidence="10">
    <location>
        <begin position="124"/>
        <end position="145"/>
    </location>
</feature>
<dbReference type="PROSITE" id="PS00216">
    <property type="entry name" value="SUGAR_TRANSPORT_1"/>
    <property type="match status" value="2"/>
</dbReference>
<dbReference type="InterPro" id="IPR050360">
    <property type="entry name" value="MFS_Sugar_Transporters"/>
</dbReference>
<keyword evidence="13" id="KW-1185">Reference proteome</keyword>
<dbReference type="GO" id="GO:0005351">
    <property type="term" value="F:carbohydrate:proton symporter activity"/>
    <property type="evidence" value="ECO:0007669"/>
    <property type="project" value="TreeGrafter"/>
</dbReference>
<dbReference type="PRINTS" id="PR00171">
    <property type="entry name" value="SUGRTRNSPORT"/>
</dbReference>
<dbReference type="InterPro" id="IPR036259">
    <property type="entry name" value="MFS_trans_sf"/>
</dbReference>
<gene>
    <name evidence="12" type="ORF">LEMA_P064940.1</name>
</gene>
<evidence type="ECO:0000256" key="8">
    <source>
        <dbReference type="RuleBase" id="RU003346"/>
    </source>
</evidence>
<feature type="transmembrane region" description="Helical" evidence="10">
    <location>
        <begin position="20"/>
        <end position="46"/>
    </location>
</feature>
<evidence type="ECO:0000256" key="4">
    <source>
        <dbReference type="ARBA" id="ARBA00022597"/>
    </source>
</evidence>
<dbReference type="NCBIfam" id="TIGR00879">
    <property type="entry name" value="SP"/>
    <property type="match status" value="1"/>
</dbReference>
<feature type="transmembrane region" description="Helical" evidence="10">
    <location>
        <begin position="192"/>
        <end position="213"/>
    </location>
</feature>
<dbReference type="PANTHER" id="PTHR48022:SF75">
    <property type="entry name" value="GALACTOSE TRANSPORTER-RELATED"/>
    <property type="match status" value="1"/>
</dbReference>
<feature type="transmembrane region" description="Helical" evidence="10">
    <location>
        <begin position="66"/>
        <end position="88"/>
    </location>
</feature>
<feature type="transmembrane region" description="Helical" evidence="10">
    <location>
        <begin position="100"/>
        <end position="118"/>
    </location>
</feature>
<feature type="transmembrane region" description="Helical" evidence="10">
    <location>
        <begin position="385"/>
        <end position="410"/>
    </location>
</feature>
<dbReference type="InterPro" id="IPR020846">
    <property type="entry name" value="MFS_dom"/>
</dbReference>
<feature type="compositionally biased region" description="Polar residues" evidence="9">
    <location>
        <begin position="543"/>
        <end position="553"/>
    </location>
</feature>
<dbReference type="PROSITE" id="PS50850">
    <property type="entry name" value="MFS"/>
    <property type="match status" value="1"/>
</dbReference>
<dbReference type="InterPro" id="IPR005828">
    <property type="entry name" value="MFS_sugar_transport-like"/>
</dbReference>
<dbReference type="VEuPathDB" id="FungiDB:LEMA_P064940.1"/>
<dbReference type="AlphaFoldDB" id="E4ZGE8"/>
<name>E4ZGE8_LEPMJ</name>
<feature type="transmembrane region" description="Helical" evidence="10">
    <location>
        <begin position="449"/>
        <end position="470"/>
    </location>
</feature>
<dbReference type="RefSeq" id="XP_003833733.1">
    <property type="nucleotide sequence ID" value="XM_003833685.1"/>
</dbReference>
<evidence type="ECO:0000256" key="5">
    <source>
        <dbReference type="ARBA" id="ARBA00022692"/>
    </source>
</evidence>
<dbReference type="eggNOG" id="KOG0254">
    <property type="taxonomic scope" value="Eukaryota"/>
</dbReference>
<evidence type="ECO:0000313" key="13">
    <source>
        <dbReference type="Proteomes" id="UP000002668"/>
    </source>
</evidence>
<dbReference type="HOGENOM" id="CLU_001265_30_1_1"/>
<dbReference type="InterPro" id="IPR005829">
    <property type="entry name" value="Sugar_transporter_CS"/>
</dbReference>
<evidence type="ECO:0000256" key="2">
    <source>
        <dbReference type="ARBA" id="ARBA00010992"/>
    </source>
</evidence>
<dbReference type="SUPFAM" id="SSF103473">
    <property type="entry name" value="MFS general substrate transporter"/>
    <property type="match status" value="1"/>
</dbReference>
<dbReference type="GeneID" id="13291672"/>
<dbReference type="PROSITE" id="PS00217">
    <property type="entry name" value="SUGAR_TRANSPORT_2"/>
    <property type="match status" value="1"/>
</dbReference>
<feature type="transmembrane region" description="Helical" evidence="10">
    <location>
        <begin position="422"/>
        <end position="443"/>
    </location>
</feature>
<protein>
    <submittedName>
        <fullName evidence="12">Similar to monosaccharide transporter</fullName>
    </submittedName>
</protein>
<comment type="similarity">
    <text evidence="2 8">Belongs to the major facilitator superfamily. Sugar transporter (TC 2.A.1.1) family.</text>
</comment>